<evidence type="ECO:0000256" key="3">
    <source>
        <dbReference type="ARBA" id="ARBA00022475"/>
    </source>
</evidence>
<dbReference type="GO" id="GO:0015220">
    <property type="term" value="F:choline transmembrane transporter activity"/>
    <property type="evidence" value="ECO:0007669"/>
    <property type="project" value="TreeGrafter"/>
</dbReference>
<comment type="similarity">
    <text evidence="7 8">Belongs to the drug/metabolite transporter (DMT) superfamily. Small multidrug resistance (SMR) (TC 2.A.7.1) family.</text>
</comment>
<evidence type="ECO:0000256" key="8">
    <source>
        <dbReference type="RuleBase" id="RU003942"/>
    </source>
</evidence>
<evidence type="ECO:0000256" key="6">
    <source>
        <dbReference type="ARBA" id="ARBA00023136"/>
    </source>
</evidence>
<evidence type="ECO:0000256" key="7">
    <source>
        <dbReference type="ARBA" id="ARBA00038032"/>
    </source>
</evidence>
<name>A0A0H2X6D9_XANC8</name>
<keyword evidence="3" id="KW-1003">Cell membrane</keyword>
<evidence type="ECO:0000256" key="2">
    <source>
        <dbReference type="ARBA" id="ARBA00022448"/>
    </source>
</evidence>
<evidence type="ECO:0000256" key="5">
    <source>
        <dbReference type="ARBA" id="ARBA00022989"/>
    </source>
</evidence>
<dbReference type="Pfam" id="PF00893">
    <property type="entry name" value="Multi_Drug_Res"/>
    <property type="match status" value="1"/>
</dbReference>
<accession>A0A0H2X6D9</accession>
<dbReference type="FunFam" id="1.10.3730.20:FF:000001">
    <property type="entry name" value="Quaternary ammonium compound resistance transporter SugE"/>
    <property type="match status" value="1"/>
</dbReference>
<comment type="subcellular location">
    <subcellularLocation>
        <location evidence="1 8">Cell membrane</location>
        <topology evidence="1 8">Multi-pass membrane protein</topology>
    </subcellularLocation>
</comment>
<evidence type="ECO:0000256" key="1">
    <source>
        <dbReference type="ARBA" id="ARBA00004651"/>
    </source>
</evidence>
<dbReference type="RefSeq" id="WP_011037564.1">
    <property type="nucleotide sequence ID" value="NC_007086.1"/>
</dbReference>
<evidence type="ECO:0000313" key="10">
    <source>
        <dbReference type="EMBL" id="AAY48756.1"/>
    </source>
</evidence>
<evidence type="ECO:0000256" key="9">
    <source>
        <dbReference type="SAM" id="Phobius"/>
    </source>
</evidence>
<dbReference type="PANTHER" id="PTHR30561">
    <property type="entry name" value="SMR FAMILY PROTON-DEPENDENT DRUG EFFLUX TRANSPORTER SUGE"/>
    <property type="match status" value="1"/>
</dbReference>
<dbReference type="GO" id="GO:0015297">
    <property type="term" value="F:antiporter activity"/>
    <property type="evidence" value="ECO:0007669"/>
    <property type="project" value="TreeGrafter"/>
</dbReference>
<keyword evidence="5 9" id="KW-1133">Transmembrane helix</keyword>
<dbReference type="GO" id="GO:0005886">
    <property type="term" value="C:plasma membrane"/>
    <property type="evidence" value="ECO:0007669"/>
    <property type="project" value="UniProtKB-SubCell"/>
</dbReference>
<dbReference type="KEGG" id="xcb:XC_1690"/>
<organism evidence="10 11">
    <name type="scientific">Xanthomonas campestris pv. campestris (strain 8004)</name>
    <dbReference type="NCBI Taxonomy" id="314565"/>
    <lineage>
        <taxon>Bacteria</taxon>
        <taxon>Pseudomonadati</taxon>
        <taxon>Pseudomonadota</taxon>
        <taxon>Gammaproteobacteria</taxon>
        <taxon>Lysobacterales</taxon>
        <taxon>Lysobacteraceae</taxon>
        <taxon>Xanthomonas</taxon>
    </lineage>
</organism>
<dbReference type="Gene3D" id="1.10.3730.20">
    <property type="match status" value="1"/>
</dbReference>
<dbReference type="InterPro" id="IPR037185">
    <property type="entry name" value="EmrE-like"/>
</dbReference>
<keyword evidence="4 8" id="KW-0812">Transmembrane</keyword>
<dbReference type="PANTHER" id="PTHR30561:SF1">
    <property type="entry name" value="MULTIDRUG TRANSPORTER EMRE"/>
    <property type="match status" value="1"/>
</dbReference>
<gene>
    <name evidence="10" type="ordered locus">XC_1690</name>
</gene>
<dbReference type="AlphaFoldDB" id="A0A0H2X6D9"/>
<evidence type="ECO:0000313" key="11">
    <source>
        <dbReference type="Proteomes" id="UP000000420"/>
    </source>
</evidence>
<dbReference type="Proteomes" id="UP000000420">
    <property type="component" value="Chromosome"/>
</dbReference>
<feature type="transmembrane region" description="Helical" evidence="9">
    <location>
        <begin position="33"/>
        <end position="51"/>
    </location>
</feature>
<dbReference type="SUPFAM" id="SSF103481">
    <property type="entry name" value="Multidrug resistance efflux transporter EmrE"/>
    <property type="match status" value="1"/>
</dbReference>
<dbReference type="GO" id="GO:0015199">
    <property type="term" value="F:amino-acid betaine transmembrane transporter activity"/>
    <property type="evidence" value="ECO:0007669"/>
    <property type="project" value="TreeGrafter"/>
</dbReference>
<sequence length="110" mass="11625">MKHWVFLAVAIVAEVMATAALTSSEGFTRRWPSPLTVLGYAVAFYCLAATLRVIPVGIAYALCSGAGIVLISLVAWLVHGQRLDLPAMLGRALIVAGAVVINVFSKMAPQ</sequence>
<dbReference type="EMBL" id="CP000050">
    <property type="protein sequence ID" value="AAY48756.1"/>
    <property type="molecule type" value="Genomic_DNA"/>
</dbReference>
<dbReference type="HOGENOM" id="CLU_133067_0_2_6"/>
<reference evidence="10 11" key="1">
    <citation type="journal article" date="2005" name="Genome Res.">
        <title>Comparative and functional genomic analyses of the pathogenicity of phytopathogen Xanthomonas campestris pv. campestris.</title>
        <authorList>
            <person name="Qian W."/>
            <person name="Jia Y."/>
            <person name="Ren S.X."/>
            <person name="He Y.Q."/>
            <person name="Feng J.X."/>
            <person name="Lu L.F."/>
            <person name="Sun Q."/>
            <person name="Ying G."/>
            <person name="Tang D.J."/>
            <person name="Tang H."/>
            <person name="Wu W."/>
            <person name="Hao P."/>
            <person name="Wang L."/>
            <person name="Jiang B.L."/>
            <person name="Zeng S."/>
            <person name="Gu W.Y."/>
            <person name="Lu G."/>
            <person name="Rong L."/>
            <person name="Tian Y."/>
            <person name="Yao Z."/>
            <person name="Fu G."/>
            <person name="Chen B."/>
            <person name="Fang R."/>
            <person name="Qiang B."/>
            <person name="Chen Z."/>
            <person name="Zhao G.P."/>
            <person name="Tang J.L."/>
            <person name="He C."/>
        </authorList>
    </citation>
    <scope>NUCLEOTIDE SEQUENCE [LARGE SCALE GENOMIC DNA]</scope>
    <source>
        <strain evidence="10 11">8004</strain>
    </source>
</reference>
<dbReference type="GO" id="GO:1990961">
    <property type="term" value="P:xenobiotic detoxification by transmembrane export across the plasma membrane"/>
    <property type="evidence" value="ECO:0007669"/>
    <property type="project" value="UniProtKB-ARBA"/>
</dbReference>
<dbReference type="GO" id="GO:0031460">
    <property type="term" value="P:glycine betaine transport"/>
    <property type="evidence" value="ECO:0007669"/>
    <property type="project" value="TreeGrafter"/>
</dbReference>
<evidence type="ECO:0000256" key="4">
    <source>
        <dbReference type="ARBA" id="ARBA00022692"/>
    </source>
</evidence>
<keyword evidence="6 9" id="KW-0472">Membrane</keyword>
<feature type="transmembrane region" description="Helical" evidence="9">
    <location>
        <begin position="85"/>
        <end position="104"/>
    </location>
</feature>
<dbReference type="InterPro" id="IPR045324">
    <property type="entry name" value="Small_multidrug_res"/>
</dbReference>
<proteinExistence type="inferred from homology"/>
<keyword evidence="2" id="KW-0813">Transport</keyword>
<dbReference type="InterPro" id="IPR000390">
    <property type="entry name" value="Small_drug/metabolite_transptr"/>
</dbReference>
<protein>
    <submittedName>
        <fullName evidence="10">Quaternary ammonium compound-resistance protein</fullName>
    </submittedName>
</protein>
<feature type="transmembrane region" description="Helical" evidence="9">
    <location>
        <begin position="58"/>
        <end position="79"/>
    </location>
</feature>